<evidence type="ECO:0000313" key="3">
    <source>
        <dbReference type="Proteomes" id="UP001274896"/>
    </source>
</evidence>
<feature type="compositionally biased region" description="Basic and acidic residues" evidence="1">
    <location>
        <begin position="1"/>
        <end position="18"/>
    </location>
</feature>
<keyword evidence="3" id="KW-1185">Reference proteome</keyword>
<reference evidence="2" key="1">
    <citation type="submission" date="2023-06" db="EMBL/GenBank/DDBJ databases">
        <title>Male Hemibagrus guttatus genome.</title>
        <authorList>
            <person name="Bian C."/>
        </authorList>
    </citation>
    <scope>NUCLEOTIDE SEQUENCE</scope>
    <source>
        <strain evidence="2">Male_cb2023</strain>
        <tissue evidence="2">Muscle</tissue>
    </source>
</reference>
<proteinExistence type="predicted"/>
<evidence type="ECO:0000256" key="1">
    <source>
        <dbReference type="SAM" id="MobiDB-lite"/>
    </source>
</evidence>
<protein>
    <submittedName>
        <fullName evidence="2">Uncharacterized protein</fullName>
    </submittedName>
</protein>
<feature type="non-terminal residue" evidence="2">
    <location>
        <position position="408"/>
    </location>
</feature>
<accession>A0AAE0QD72</accession>
<name>A0AAE0QD72_9TELE</name>
<dbReference type="AlphaFoldDB" id="A0AAE0QD72"/>
<dbReference type="Proteomes" id="UP001274896">
    <property type="component" value="Unassembled WGS sequence"/>
</dbReference>
<evidence type="ECO:0000313" key="2">
    <source>
        <dbReference type="EMBL" id="KAK3518244.1"/>
    </source>
</evidence>
<sequence>TPDNEDAGRSGDKAERQAGARSGVGQSGAAGGQNTDQTTAGANALSCSEQTELLIKEVQKRIVNFFWAGQHWTRAPVLYLPLQEGGQGLIDLSCRVRTFRLQAAQRLFYGDAWADTAYALLRRVEDLNYDKHLFMLNLREMDLSATTLFYQSVLRAWFSVMRISRINAQPFPCTEEEPLFHSPLIQSRMISSPYIQQHFRRAGITRVKDLRSGNSWKTARDLCAETGVLSARLMQRLLGEYTLNVTRDIVRSLKALEIEIVELLRLEATGDRGHIEALKSKKAKMNDLLDITAQGALVRSRFKSAAEMDVPSKFFFSLEHKNERQKRFIHAVRTESGDLLSEPAKICKQTVSFYSKLYCSEWSEAQVVEDSFLMDLPKLSERAARELERELTLEELHEALQGLENGPI</sequence>
<gene>
    <name evidence="2" type="ORF">QTP70_034161</name>
</gene>
<organism evidence="2 3">
    <name type="scientific">Hemibagrus guttatus</name>
    <dbReference type="NCBI Taxonomy" id="175788"/>
    <lineage>
        <taxon>Eukaryota</taxon>
        <taxon>Metazoa</taxon>
        <taxon>Chordata</taxon>
        <taxon>Craniata</taxon>
        <taxon>Vertebrata</taxon>
        <taxon>Euteleostomi</taxon>
        <taxon>Actinopterygii</taxon>
        <taxon>Neopterygii</taxon>
        <taxon>Teleostei</taxon>
        <taxon>Ostariophysi</taxon>
        <taxon>Siluriformes</taxon>
        <taxon>Bagridae</taxon>
        <taxon>Hemibagrus</taxon>
    </lineage>
</organism>
<comment type="caution">
    <text evidence="2">The sequence shown here is derived from an EMBL/GenBank/DDBJ whole genome shotgun (WGS) entry which is preliminary data.</text>
</comment>
<dbReference type="EMBL" id="JAUCMX010000018">
    <property type="protein sequence ID" value="KAK3518244.1"/>
    <property type="molecule type" value="Genomic_DNA"/>
</dbReference>
<feature type="region of interest" description="Disordered" evidence="1">
    <location>
        <begin position="1"/>
        <end position="38"/>
    </location>
</feature>